<dbReference type="Proteomes" id="UP000030760">
    <property type="component" value="Unassembled WGS sequence"/>
</dbReference>
<name>M3EYW8_9ACTN</name>
<evidence type="ECO:0000313" key="2">
    <source>
        <dbReference type="EMBL" id="EMF54453.1"/>
    </source>
</evidence>
<accession>M3EYW8</accession>
<evidence type="ECO:0000256" key="1">
    <source>
        <dbReference type="SAM" id="MobiDB-lite"/>
    </source>
</evidence>
<dbReference type="AlphaFoldDB" id="M3EYW8"/>
<protein>
    <submittedName>
        <fullName evidence="2">Uncharacterized protein</fullName>
    </submittedName>
</protein>
<feature type="region of interest" description="Disordered" evidence="1">
    <location>
        <begin position="55"/>
        <end position="80"/>
    </location>
</feature>
<dbReference type="EMBL" id="KB405078">
    <property type="protein sequence ID" value="EMF54453.1"/>
    <property type="molecule type" value="Genomic_DNA"/>
</dbReference>
<evidence type="ECO:0000313" key="3">
    <source>
        <dbReference type="Proteomes" id="UP000030760"/>
    </source>
</evidence>
<proteinExistence type="predicted"/>
<organism evidence="2 3">
    <name type="scientific">Streptomyces bottropensis ATCC 25435</name>
    <dbReference type="NCBI Taxonomy" id="1054862"/>
    <lineage>
        <taxon>Bacteria</taxon>
        <taxon>Bacillati</taxon>
        <taxon>Actinomycetota</taxon>
        <taxon>Actinomycetes</taxon>
        <taxon>Kitasatosporales</taxon>
        <taxon>Streptomycetaceae</taxon>
        <taxon>Streptomyces</taxon>
    </lineage>
</organism>
<sequence>MRCCCHMAMLPGRRRRLSELSTGRPLRSYQYDSRLRVTVRRASCLRCGGLTARGGGRHPRPGMAGVSRTFHSLRAAPLRP</sequence>
<gene>
    <name evidence="2" type="ORF">SBD_4121</name>
</gene>
<reference evidence="3" key="1">
    <citation type="journal article" date="2013" name="Genome Announc.">
        <title>Draft Genome Sequence of Streptomyces bottropensis ATCC 25435, a Bottromycin-Producing Actinomycete.</title>
        <authorList>
            <person name="Zhang H."/>
            <person name="Zhou W."/>
            <person name="Zhuang Y."/>
            <person name="Liang X."/>
            <person name="Liu T."/>
        </authorList>
    </citation>
    <scope>NUCLEOTIDE SEQUENCE [LARGE SCALE GENOMIC DNA]</scope>
    <source>
        <strain evidence="3">ATCC 25435</strain>
    </source>
</reference>